<evidence type="ECO:0000256" key="1">
    <source>
        <dbReference type="SAM" id="MobiDB-lite"/>
    </source>
</evidence>
<feature type="compositionally biased region" description="Low complexity" evidence="1">
    <location>
        <begin position="27"/>
        <end position="40"/>
    </location>
</feature>
<evidence type="ECO:0000313" key="3">
    <source>
        <dbReference type="Proteomes" id="UP000269945"/>
    </source>
</evidence>
<organism evidence="2 3">
    <name type="scientific">Gulo gulo</name>
    <name type="common">Wolverine</name>
    <name type="synonym">Gluton</name>
    <dbReference type="NCBI Taxonomy" id="48420"/>
    <lineage>
        <taxon>Eukaryota</taxon>
        <taxon>Metazoa</taxon>
        <taxon>Chordata</taxon>
        <taxon>Craniata</taxon>
        <taxon>Vertebrata</taxon>
        <taxon>Euteleostomi</taxon>
        <taxon>Mammalia</taxon>
        <taxon>Eutheria</taxon>
        <taxon>Laurasiatheria</taxon>
        <taxon>Carnivora</taxon>
        <taxon>Caniformia</taxon>
        <taxon>Musteloidea</taxon>
        <taxon>Mustelidae</taxon>
        <taxon>Guloninae</taxon>
        <taxon>Gulo</taxon>
    </lineage>
</organism>
<dbReference type="AlphaFoldDB" id="A0A9X9PT65"/>
<name>A0A9X9PT65_GULGU</name>
<protein>
    <submittedName>
        <fullName evidence="2">Uncharacterized protein</fullName>
    </submittedName>
</protein>
<keyword evidence="3" id="KW-1185">Reference proteome</keyword>
<reference evidence="2 3" key="1">
    <citation type="submission" date="2018-10" db="EMBL/GenBank/DDBJ databases">
        <authorList>
            <person name="Ekblom R."/>
            <person name="Jareborg N."/>
        </authorList>
    </citation>
    <scope>NUCLEOTIDE SEQUENCE [LARGE SCALE GENOMIC DNA]</scope>
    <source>
        <tissue evidence="2">Muscle</tissue>
    </source>
</reference>
<dbReference type="EMBL" id="CYRY02000722">
    <property type="protein sequence ID" value="VCW50236.1"/>
    <property type="molecule type" value="Genomic_DNA"/>
</dbReference>
<sequence length="153" mass="15823">MKASGPARGRSQPGAGGEWRAPEDPWPAAARSPGSRASAPLGSPARPRPLGSLPPCPSPRSCSAAGWRFLVWLRARSGGRGPSPDSSLRGVASISVARNTKAKALWGVSSPTPGPEAFSLKGGISQSLRKPEPTLYPVADVHSHQEAGLCRSD</sequence>
<gene>
    <name evidence="2" type="ORF">BN2614_LOCUS2</name>
</gene>
<dbReference type="Proteomes" id="UP000269945">
    <property type="component" value="Unassembled WGS sequence"/>
</dbReference>
<proteinExistence type="predicted"/>
<accession>A0A9X9PT65</accession>
<feature type="region of interest" description="Disordered" evidence="1">
    <location>
        <begin position="1"/>
        <end position="61"/>
    </location>
</feature>
<comment type="caution">
    <text evidence="2">The sequence shown here is derived from an EMBL/GenBank/DDBJ whole genome shotgun (WGS) entry which is preliminary data.</text>
</comment>
<evidence type="ECO:0000313" key="2">
    <source>
        <dbReference type="EMBL" id="VCW50236.1"/>
    </source>
</evidence>